<evidence type="ECO:0000256" key="13">
    <source>
        <dbReference type="ARBA" id="ARBA00044727"/>
    </source>
</evidence>
<dbReference type="InterPro" id="IPR016900">
    <property type="entry name" value="Alg10"/>
</dbReference>
<evidence type="ECO:0000256" key="3">
    <source>
        <dbReference type="ARBA" id="ARBA00010600"/>
    </source>
</evidence>
<feature type="transmembrane region" description="Helical" evidence="16">
    <location>
        <begin position="186"/>
        <end position="202"/>
    </location>
</feature>
<comment type="caution">
    <text evidence="18">The sequence shown here is derived from an EMBL/GenBank/DDBJ whole genome shotgun (WGS) entry which is preliminary data.</text>
</comment>
<feature type="transmembrane region" description="Helical" evidence="16">
    <location>
        <begin position="323"/>
        <end position="348"/>
    </location>
</feature>
<evidence type="ECO:0000256" key="1">
    <source>
        <dbReference type="ARBA" id="ARBA00004477"/>
    </source>
</evidence>
<keyword evidence="9" id="KW-0256">Endoplasmic reticulum</keyword>
<keyword evidence="7 18" id="KW-0808">Transferase</keyword>
<keyword evidence="19" id="KW-1185">Reference proteome</keyword>
<evidence type="ECO:0000256" key="6">
    <source>
        <dbReference type="ARBA" id="ARBA00022676"/>
    </source>
</evidence>
<feature type="signal peptide" evidence="17">
    <location>
        <begin position="1"/>
        <end position="24"/>
    </location>
</feature>
<dbReference type="PANTHER" id="PTHR12989">
    <property type="entry name" value="ALPHA-1,2-GLUCOSYLTRANSFERASE ALG10"/>
    <property type="match status" value="1"/>
</dbReference>
<dbReference type="GO" id="GO:0005789">
    <property type="term" value="C:endoplasmic reticulum membrane"/>
    <property type="evidence" value="ECO:0007669"/>
    <property type="project" value="UniProtKB-SubCell"/>
</dbReference>
<dbReference type="AlphaFoldDB" id="A0A086SXK2"/>
<feature type="chain" id="PRO_5001815127" description="Dol-P-Glc:Glc(2)Man(9)GlcNAc(2)-PP-Dol alpha-1,2-glucosyltransferase" evidence="17">
    <location>
        <begin position="25"/>
        <end position="697"/>
    </location>
</feature>
<dbReference type="STRING" id="857340.A0A086SXK2"/>
<evidence type="ECO:0000256" key="9">
    <source>
        <dbReference type="ARBA" id="ARBA00022824"/>
    </source>
</evidence>
<feature type="compositionally biased region" description="Low complexity" evidence="15">
    <location>
        <begin position="358"/>
        <end position="375"/>
    </location>
</feature>
<evidence type="ECO:0000256" key="12">
    <source>
        <dbReference type="ARBA" id="ARBA00032069"/>
    </source>
</evidence>
<comment type="subcellular location">
    <subcellularLocation>
        <location evidence="1">Endoplasmic reticulum membrane</location>
        <topology evidence="1">Multi-pass membrane protein</topology>
    </subcellularLocation>
</comment>
<evidence type="ECO:0000256" key="5">
    <source>
        <dbReference type="ARBA" id="ARBA00018512"/>
    </source>
</evidence>
<evidence type="ECO:0000256" key="14">
    <source>
        <dbReference type="ARBA" id="ARBA00048064"/>
    </source>
</evidence>
<dbReference type="EC" id="2.4.1.256" evidence="4"/>
<dbReference type="Proteomes" id="UP000029964">
    <property type="component" value="Unassembled WGS sequence"/>
</dbReference>
<evidence type="ECO:0000256" key="17">
    <source>
        <dbReference type="SAM" id="SignalP"/>
    </source>
</evidence>
<comment type="function">
    <text evidence="13">Dol-P-Glc:Glc(2)Man(9)GlcNAc(2)-PP-Dol alpha-1,2-glucosyltransferase that operates in the biosynthetic pathway of dolichol-linked oligosaccharides, the glycan precursors employed in protein asparagine (N)-glycosylation. The assembly of dolichol-linked oligosaccharides begins on the cytosolic side of the endoplasmic reticulum membrane and finishes in its lumen. The sequential addition of sugars to dolichol pyrophosphate produces dolichol-linked oligosaccharides containing fourteen sugars, including two GlcNAcs, nine mannoses and three glucoses. Once assembled, the oligosaccharide is transferred from the lipid to nascent proteins by oligosaccharyltransferases. In the lumen of the endoplasmic reticulum, adds the third and last glucose residue from dolichyl phosphate glucose (Dol-P-Glc) onto the lipid-linked oligosaccharide intermediate Glc(2)Man(9)GlcNAc(2)-PP-Dol to produce Glc(3)Man(9)GlcNAc(2)-PP-Dol.</text>
</comment>
<keyword evidence="10 16" id="KW-1133">Transmembrane helix</keyword>
<evidence type="ECO:0000256" key="15">
    <source>
        <dbReference type="SAM" id="MobiDB-lite"/>
    </source>
</evidence>
<feature type="compositionally biased region" description="Basic and acidic residues" evidence="15">
    <location>
        <begin position="392"/>
        <end position="405"/>
    </location>
</feature>
<evidence type="ECO:0000256" key="2">
    <source>
        <dbReference type="ARBA" id="ARBA00004922"/>
    </source>
</evidence>
<comment type="similarity">
    <text evidence="3">Belongs to the ALG10 glucosyltransferase family.</text>
</comment>
<evidence type="ECO:0000313" key="19">
    <source>
        <dbReference type="Proteomes" id="UP000029964"/>
    </source>
</evidence>
<evidence type="ECO:0000256" key="16">
    <source>
        <dbReference type="SAM" id="Phobius"/>
    </source>
</evidence>
<keyword evidence="17" id="KW-0732">Signal</keyword>
<evidence type="ECO:0000256" key="8">
    <source>
        <dbReference type="ARBA" id="ARBA00022692"/>
    </source>
</evidence>
<dbReference type="OrthoDB" id="4769at2759"/>
<feature type="region of interest" description="Disordered" evidence="15">
    <location>
        <begin position="358"/>
        <end position="405"/>
    </location>
</feature>
<dbReference type="HOGENOM" id="CLU_017053_0_0_1"/>
<protein>
    <recommendedName>
        <fullName evidence="5">Dol-P-Glc:Glc(2)Man(9)GlcNAc(2)-PP-Dol alpha-1,2-glucosyltransferase</fullName>
        <ecNumber evidence="4">2.4.1.256</ecNumber>
    </recommendedName>
    <alternativeName>
        <fullName evidence="12">Asparagine-linked glycosylation protein 10</fullName>
    </alternativeName>
</protein>
<accession>A0A086SXK2</accession>
<keyword evidence="11 16" id="KW-0472">Membrane</keyword>
<comment type="pathway">
    <text evidence="2">Protein modification; protein glycosylation.</text>
</comment>
<keyword evidence="6" id="KW-0328">Glycosyltransferase</keyword>
<dbReference type="EMBL" id="JPKY01000113">
    <property type="protein sequence ID" value="KFH41834.1"/>
    <property type="molecule type" value="Genomic_DNA"/>
</dbReference>
<name>A0A086SXK2_HAPC1</name>
<proteinExistence type="inferred from homology"/>
<feature type="transmembrane region" description="Helical" evidence="16">
    <location>
        <begin position="137"/>
        <end position="156"/>
    </location>
</feature>
<evidence type="ECO:0000256" key="11">
    <source>
        <dbReference type="ARBA" id="ARBA00023136"/>
    </source>
</evidence>
<evidence type="ECO:0000256" key="7">
    <source>
        <dbReference type="ARBA" id="ARBA00022679"/>
    </source>
</evidence>
<evidence type="ECO:0000256" key="10">
    <source>
        <dbReference type="ARBA" id="ARBA00022989"/>
    </source>
</evidence>
<gene>
    <name evidence="18" type="ORF">ACRE_074660</name>
</gene>
<feature type="transmembrane region" description="Helical" evidence="16">
    <location>
        <begin position="475"/>
        <end position="495"/>
    </location>
</feature>
<dbReference type="UniPathway" id="UPA00378"/>
<evidence type="ECO:0000313" key="18">
    <source>
        <dbReference type="EMBL" id="KFH41834.1"/>
    </source>
</evidence>
<feature type="transmembrane region" description="Helical" evidence="16">
    <location>
        <begin position="437"/>
        <end position="455"/>
    </location>
</feature>
<dbReference type="Pfam" id="PF04922">
    <property type="entry name" value="DIE2_ALG10"/>
    <property type="match status" value="1"/>
</dbReference>
<dbReference type="GO" id="GO:0106073">
    <property type="term" value="F:dolichyl pyrophosphate Glc2Man9GlcNAc2 alpha-1,2-glucosyltransferase activity"/>
    <property type="evidence" value="ECO:0007669"/>
    <property type="project" value="UniProtKB-EC"/>
</dbReference>
<sequence length="697" mass="78692">MAPTKTGPALWVAVALVTVAVVSRTWVEVVSHYVPEPYLDEVFHVPQAQKYCQGRYTEWDDKITTPPGLYLLSLLIPKNLAGGTLSKIFSCDTTSLRGVNALALTALANLALLSRWQIEARLHEARHPTKLKAPSRYAIHTAVNIALFPVILFFSGLYYTDVASTAVVLGALLNSLRRMGRDRSSLLSDLLTIFLGILALVMRQTNVFWVVVFLGGLEAVHAVKALRPQPVDEPAINTVWGRIKFFAWRYSLGEVHDLPLHAAWEDVSFIVAAICNPLRILRQVWPHIMVLLAFASFIVWNGGVVLGDKSNHIATIHLAQMLYIWPFFAFFSLPLLVPYISPFIFMVLGGSRPDRSKSLPASASSSNKDAADSAATGLQTSGSSKRRVSPKYNDDARDRISHDGARPDQRYSPLLRALLVLCQAKSAIWVISLLATILVSVAIVKFNTIIHPFTLADNRHYMFYVFRYTIRRSSWIRYALVVVYSISRWMIWGTLGGCSTWLFEFTGDNCSMNVSYSRLSPNSFANHPFTYNTGRPQSKAPFAGSTVAVESEEIRKEKQDQVDRALREDPLLYSTEPVPTSTALVFFLATTLSLITAPLVEPRYFIIPWVIWRLLIPAWRVHDHHAGSEIDKMQRSGTVLGKLLSFFKRYDSRLILETVWFVVINIGTMCIFLFKRYQWRAEDGTLLDNGRWQRFMW</sequence>
<dbReference type="PANTHER" id="PTHR12989:SF10">
    <property type="entry name" value="DOL-P-GLC:GLC(2)MAN(9)GLCNAC(2)-PP-DOL ALPHA-1,2-GLUCOSYLTRANSFERASE-RELATED"/>
    <property type="match status" value="1"/>
</dbReference>
<organism evidence="18 19">
    <name type="scientific">Hapsidospora chrysogenum (strain ATCC 11550 / CBS 779.69 / DSM 880 / IAM 14645 / JCM 23072 / IMI 49137)</name>
    <name type="common">Acremonium chrysogenum</name>
    <dbReference type="NCBI Taxonomy" id="857340"/>
    <lineage>
        <taxon>Eukaryota</taxon>
        <taxon>Fungi</taxon>
        <taxon>Dikarya</taxon>
        <taxon>Ascomycota</taxon>
        <taxon>Pezizomycotina</taxon>
        <taxon>Sordariomycetes</taxon>
        <taxon>Hypocreomycetidae</taxon>
        <taxon>Hypocreales</taxon>
        <taxon>Bionectriaceae</taxon>
        <taxon>Hapsidospora</taxon>
    </lineage>
</organism>
<evidence type="ECO:0000256" key="4">
    <source>
        <dbReference type="ARBA" id="ARBA00011967"/>
    </source>
</evidence>
<feature type="transmembrane region" description="Helical" evidence="16">
    <location>
        <begin position="284"/>
        <end position="303"/>
    </location>
</feature>
<reference evidence="19" key="1">
    <citation type="journal article" date="2014" name="Genome Announc.">
        <title>Genome sequence and annotation of Acremonium chrysogenum, producer of the beta-lactam antibiotic cephalosporin C.</title>
        <authorList>
            <person name="Terfehr D."/>
            <person name="Dahlmann T.A."/>
            <person name="Specht T."/>
            <person name="Zadra I."/>
            <person name="Kuernsteiner H."/>
            <person name="Kueck U."/>
        </authorList>
    </citation>
    <scope>NUCLEOTIDE SEQUENCE [LARGE SCALE GENOMIC DNA]</scope>
    <source>
        <strain evidence="19">ATCC 11550 / CBS 779.69 / DSM 880 / IAM 14645 / JCM 23072 / IMI 49137</strain>
    </source>
</reference>
<dbReference type="GO" id="GO:0006488">
    <property type="term" value="P:dolichol-linked oligosaccharide biosynthetic process"/>
    <property type="evidence" value="ECO:0007669"/>
    <property type="project" value="InterPro"/>
</dbReference>
<feature type="transmembrane region" description="Helical" evidence="16">
    <location>
        <begin position="654"/>
        <end position="674"/>
    </location>
</feature>
<comment type="catalytic activity">
    <reaction evidence="14">
        <text>an alpha-D-Glc-(1-&gt;3)-alpha-D-Glc-(1-&gt;3)-alpha-D-Man-(1-&gt;2)-alpha-D-Man-(1-&gt;2)-alpha-D-Man-(1-&gt;3)-[alpha-D-Man-(1-&gt;2)-alpha-D-Man-(1-&gt;3)-[alpha-D-Man-(1-&gt;2)-alpha-D-Man-(1-&gt;6)]-alpha-D-Man-(1-&gt;6)]-beta-D-Man-(1-&gt;4)-beta-D-GlcNAc-(1-&gt;4)-alpha-D-GlcNAc-diphospho-di-trans,poly-cis-dolichol + a di-trans,poly-cis-dolichyl beta-D-glucosyl phosphate = a alpha-D-Glc-(1-&gt;2)-alpha-D-Glc-(1-&gt;3)-alpha-D-Glc-(1-&gt;3)-alpha-D-Man-(1-&gt;2)-alpha-D-Man-(1-&gt;2)-alpha-D-Man-(1-&gt;3)-[alpha-D-Man-(1-&gt;2)-alpha-D-Man-(1-&gt;3)-[alpha-D-Man-(1-&gt;2)-alpha-D-Man-(1-&gt;6)]-alpha-D-Man-(1-&gt;6)]-beta-D-Man-(1-&gt;4)-beta-D-GlcNAc-(1-&gt;4)-alpha-D-GlcNAc-diphospho-di-trans,poly-cis-dolichol + a di-trans,poly-cis-dolichyl phosphate + H(+)</text>
        <dbReference type="Rhea" id="RHEA:29543"/>
        <dbReference type="Rhea" id="RHEA-COMP:19498"/>
        <dbReference type="Rhea" id="RHEA-COMP:19502"/>
        <dbReference type="Rhea" id="RHEA-COMP:19512"/>
        <dbReference type="Rhea" id="RHEA-COMP:19522"/>
        <dbReference type="ChEBI" id="CHEBI:15378"/>
        <dbReference type="ChEBI" id="CHEBI:57525"/>
        <dbReference type="ChEBI" id="CHEBI:57683"/>
        <dbReference type="ChEBI" id="CHEBI:132522"/>
        <dbReference type="ChEBI" id="CHEBI:132523"/>
        <dbReference type="EC" id="2.4.1.256"/>
    </reaction>
    <physiologicalReaction direction="left-to-right" evidence="14">
        <dbReference type="Rhea" id="RHEA:29544"/>
    </physiologicalReaction>
</comment>
<keyword evidence="8 16" id="KW-0812">Transmembrane</keyword>